<evidence type="ECO:0000259" key="1">
    <source>
        <dbReference type="Pfam" id="PF20231"/>
    </source>
</evidence>
<accession>A0AAV9ZNJ5</accession>
<name>A0AAV9ZNJ5_9AGAR</name>
<dbReference type="EMBL" id="JAWWNJ010000128">
    <property type="protein sequence ID" value="KAK6987787.1"/>
    <property type="molecule type" value="Genomic_DNA"/>
</dbReference>
<keyword evidence="3" id="KW-1185">Reference proteome</keyword>
<dbReference type="Proteomes" id="UP001362999">
    <property type="component" value="Unassembled WGS sequence"/>
</dbReference>
<dbReference type="AlphaFoldDB" id="A0AAV9ZNJ5"/>
<dbReference type="Pfam" id="PF20231">
    <property type="entry name" value="DUF6589"/>
    <property type="match status" value="1"/>
</dbReference>
<proteinExistence type="predicted"/>
<comment type="caution">
    <text evidence="2">The sequence shown here is derived from an EMBL/GenBank/DDBJ whole genome shotgun (WGS) entry which is preliminary data.</text>
</comment>
<reference evidence="2 3" key="1">
    <citation type="journal article" date="2024" name="J Genomics">
        <title>Draft genome sequencing and assembly of Favolaschia claudopus CIRM-BRFM 2984 isolated from oak limbs.</title>
        <authorList>
            <person name="Navarro D."/>
            <person name="Drula E."/>
            <person name="Chaduli D."/>
            <person name="Cazenave R."/>
            <person name="Ahrendt S."/>
            <person name="Wang J."/>
            <person name="Lipzen A."/>
            <person name="Daum C."/>
            <person name="Barry K."/>
            <person name="Grigoriev I.V."/>
            <person name="Favel A."/>
            <person name="Rosso M.N."/>
            <person name="Martin F."/>
        </authorList>
    </citation>
    <scope>NUCLEOTIDE SEQUENCE [LARGE SCALE GENOMIC DNA]</scope>
    <source>
        <strain evidence="2 3">CIRM-BRFM 2984</strain>
    </source>
</reference>
<organism evidence="2 3">
    <name type="scientific">Favolaschia claudopus</name>
    <dbReference type="NCBI Taxonomy" id="2862362"/>
    <lineage>
        <taxon>Eukaryota</taxon>
        <taxon>Fungi</taxon>
        <taxon>Dikarya</taxon>
        <taxon>Basidiomycota</taxon>
        <taxon>Agaricomycotina</taxon>
        <taxon>Agaricomycetes</taxon>
        <taxon>Agaricomycetidae</taxon>
        <taxon>Agaricales</taxon>
        <taxon>Marasmiineae</taxon>
        <taxon>Mycenaceae</taxon>
        <taxon>Favolaschia</taxon>
    </lineage>
</organism>
<feature type="domain" description="DUF6589" evidence="1">
    <location>
        <begin position="1"/>
        <end position="142"/>
    </location>
</feature>
<protein>
    <recommendedName>
        <fullName evidence="1">DUF6589 domain-containing protein</fullName>
    </recommendedName>
</protein>
<evidence type="ECO:0000313" key="2">
    <source>
        <dbReference type="EMBL" id="KAK6987787.1"/>
    </source>
</evidence>
<gene>
    <name evidence="2" type="ORF">R3P38DRAFT_2574221</name>
</gene>
<sequence>MFLCDVLPYILLRTAIKHGDVGLMEYLISEMLYRFVGGNNSKYQMLELLQGLNREWPPELGVLINNTGRREGHMPVDEAQEMNILKGYQTFKQINSQVTHRSEGPNIDWDYLKKLHPAIHVIRSVTSHMETEFKTRVRGWRHTIPKREIDIQGLQKWYRASRTHKFVANRKMPAKSDGDRPTEFVTKGFTALQTGKTLEDWIEGRTVEQATLAAPSDATPQKIDVTQSPPFASKVPEIGCSIFRGGIRSRRHCTHQDWDSQTESSEVSQ</sequence>
<dbReference type="InterPro" id="IPR046496">
    <property type="entry name" value="DUF6589"/>
</dbReference>
<evidence type="ECO:0000313" key="3">
    <source>
        <dbReference type="Proteomes" id="UP001362999"/>
    </source>
</evidence>